<gene>
    <name evidence="18" type="ORF">GGR46_003281</name>
</gene>
<comment type="catalytic activity">
    <reaction evidence="1">
        <text>a 4-O-methyl-thymidine in DNA + L-cysteinyl-[protein] = a thymidine in DNA + S-methyl-L-cysteinyl-[protein]</text>
        <dbReference type="Rhea" id="RHEA:53428"/>
        <dbReference type="Rhea" id="RHEA-COMP:10131"/>
        <dbReference type="Rhea" id="RHEA-COMP:10132"/>
        <dbReference type="Rhea" id="RHEA-COMP:13555"/>
        <dbReference type="Rhea" id="RHEA-COMP:13556"/>
        <dbReference type="ChEBI" id="CHEBI:29950"/>
        <dbReference type="ChEBI" id="CHEBI:82612"/>
        <dbReference type="ChEBI" id="CHEBI:137386"/>
        <dbReference type="ChEBI" id="CHEBI:137387"/>
        <dbReference type="EC" id="2.1.1.63"/>
    </reaction>
</comment>
<evidence type="ECO:0000256" key="7">
    <source>
        <dbReference type="ARBA" id="ARBA00022553"/>
    </source>
</evidence>
<dbReference type="AlphaFoldDB" id="A0A7W6NX13"/>
<keyword evidence="11" id="KW-0227">DNA damage</keyword>
<evidence type="ECO:0000256" key="14">
    <source>
        <dbReference type="ARBA" id="ARBA00023204"/>
    </source>
</evidence>
<dbReference type="SUPFAM" id="SSF53155">
    <property type="entry name" value="Methylated DNA-protein cysteine methyltransferase domain"/>
    <property type="match status" value="1"/>
</dbReference>
<evidence type="ECO:0000256" key="10">
    <source>
        <dbReference type="ARBA" id="ARBA00022723"/>
    </source>
</evidence>
<evidence type="ECO:0000313" key="19">
    <source>
        <dbReference type="Proteomes" id="UP000557392"/>
    </source>
</evidence>
<comment type="catalytic activity">
    <reaction evidence="15">
        <text>a 6-O-methyl-2'-deoxyguanosine in DNA + L-cysteinyl-[protein] = S-methyl-L-cysteinyl-[protein] + a 2'-deoxyguanosine in DNA</text>
        <dbReference type="Rhea" id="RHEA:24000"/>
        <dbReference type="Rhea" id="RHEA-COMP:10131"/>
        <dbReference type="Rhea" id="RHEA-COMP:10132"/>
        <dbReference type="Rhea" id="RHEA-COMP:11367"/>
        <dbReference type="Rhea" id="RHEA-COMP:11368"/>
        <dbReference type="ChEBI" id="CHEBI:29950"/>
        <dbReference type="ChEBI" id="CHEBI:82612"/>
        <dbReference type="ChEBI" id="CHEBI:85445"/>
        <dbReference type="ChEBI" id="CHEBI:85448"/>
        <dbReference type="EC" id="2.1.1.63"/>
    </reaction>
</comment>
<dbReference type="SUPFAM" id="SSF46767">
    <property type="entry name" value="Methylated DNA-protein cysteine methyltransferase, C-terminal domain"/>
    <property type="match status" value="1"/>
</dbReference>
<evidence type="ECO:0000256" key="5">
    <source>
        <dbReference type="ARBA" id="ARBA00011918"/>
    </source>
</evidence>
<dbReference type="PANTHER" id="PTHR46460:SF1">
    <property type="entry name" value="METHYLATED-DNA--PROTEIN-CYSTEINE METHYLTRANSFERASE"/>
    <property type="match status" value="1"/>
</dbReference>
<dbReference type="Pfam" id="PF02870">
    <property type="entry name" value="Methyltransf_1N"/>
    <property type="match status" value="1"/>
</dbReference>
<dbReference type="GO" id="GO:0046872">
    <property type="term" value="F:metal ion binding"/>
    <property type="evidence" value="ECO:0007669"/>
    <property type="project" value="UniProtKB-KW"/>
</dbReference>
<reference evidence="18 19" key="1">
    <citation type="submission" date="2020-08" db="EMBL/GenBank/DDBJ databases">
        <title>Genomic Encyclopedia of Type Strains, Phase IV (KMG-IV): sequencing the most valuable type-strain genomes for metagenomic binning, comparative biology and taxonomic classification.</title>
        <authorList>
            <person name="Goeker M."/>
        </authorList>
    </citation>
    <scope>NUCLEOTIDE SEQUENCE [LARGE SCALE GENOMIC DNA]</scope>
    <source>
        <strain evidence="18 19">DSM 101806</strain>
    </source>
</reference>
<comment type="caution">
    <text evidence="18">The sequence shown here is derived from an EMBL/GenBank/DDBJ whole genome shotgun (WGS) entry which is preliminary data.</text>
</comment>
<dbReference type="InterPro" id="IPR001497">
    <property type="entry name" value="MethylDNA_cys_MeTrfase_AS"/>
</dbReference>
<evidence type="ECO:0000256" key="2">
    <source>
        <dbReference type="ARBA" id="ARBA00001947"/>
    </source>
</evidence>
<keyword evidence="19" id="KW-1185">Reference proteome</keyword>
<evidence type="ECO:0000256" key="8">
    <source>
        <dbReference type="ARBA" id="ARBA00022603"/>
    </source>
</evidence>
<protein>
    <recommendedName>
        <fullName evidence="6">Methylated-DNA--protein-cysteine methyltransferase</fullName>
        <ecNumber evidence="5">2.1.1.63</ecNumber>
    </recommendedName>
</protein>
<keyword evidence="10" id="KW-0479">Metal-binding</keyword>
<keyword evidence="9 18" id="KW-0808">Transferase</keyword>
<dbReference type="InterPro" id="IPR036631">
    <property type="entry name" value="MGMT_N_sf"/>
</dbReference>
<evidence type="ECO:0000259" key="16">
    <source>
        <dbReference type="Pfam" id="PF01035"/>
    </source>
</evidence>
<accession>A0A7W6NX13</accession>
<keyword evidence="13" id="KW-0238">DNA-binding</keyword>
<dbReference type="EC" id="2.1.1.63" evidence="5"/>
<evidence type="ECO:0000256" key="9">
    <source>
        <dbReference type="ARBA" id="ARBA00022679"/>
    </source>
</evidence>
<name>A0A7W6NX13_9SPHN</name>
<feature type="domain" description="Methylguanine DNA methyltransferase ribonuclease-like" evidence="17">
    <location>
        <begin position="7"/>
        <end position="66"/>
    </location>
</feature>
<proteinExistence type="inferred from homology"/>
<comment type="cofactor">
    <cofactor evidence="2">
        <name>Zn(2+)</name>
        <dbReference type="ChEBI" id="CHEBI:29105"/>
    </cofactor>
</comment>
<sequence>MYARDHAVIATPIGPVRVEGCEDVLVSVRIGEGSPTPAAATTVRTAVDQLEQWFAGDRQDFDLPLLPLPTSRGTELRQAMIGIGYGETMSYGELAQITGSSARAIGQICSNNPFPILVPCHRVLGQGGKLGNYSGGDGPKTKSWLLDHERRFSGRTLL</sequence>
<dbReference type="Pfam" id="PF01035">
    <property type="entry name" value="DNA_binding_1"/>
    <property type="match status" value="1"/>
</dbReference>
<dbReference type="InterPro" id="IPR008332">
    <property type="entry name" value="MethylG_MeTrfase_N"/>
</dbReference>
<dbReference type="GO" id="GO:0006281">
    <property type="term" value="P:DNA repair"/>
    <property type="evidence" value="ECO:0007669"/>
    <property type="project" value="UniProtKB-KW"/>
</dbReference>
<dbReference type="InterPro" id="IPR014048">
    <property type="entry name" value="MethylDNA_cys_MeTrfase_DNA-bd"/>
</dbReference>
<evidence type="ECO:0000313" key="18">
    <source>
        <dbReference type="EMBL" id="MBB4099709.1"/>
    </source>
</evidence>
<keyword evidence="8 18" id="KW-0489">Methyltransferase</keyword>
<keyword evidence="14" id="KW-0234">DNA repair</keyword>
<dbReference type="Gene3D" id="3.30.160.70">
    <property type="entry name" value="Methylated DNA-protein cysteine methyltransferase domain"/>
    <property type="match status" value="1"/>
</dbReference>
<evidence type="ECO:0000256" key="1">
    <source>
        <dbReference type="ARBA" id="ARBA00001286"/>
    </source>
</evidence>
<evidence type="ECO:0000256" key="3">
    <source>
        <dbReference type="ARBA" id="ARBA00003317"/>
    </source>
</evidence>
<feature type="domain" description="Methylated-DNA-[protein]-cysteine S-methyltransferase DNA binding" evidence="16">
    <location>
        <begin position="78"/>
        <end position="150"/>
    </location>
</feature>
<dbReference type="RefSeq" id="WP_183999084.1">
    <property type="nucleotide sequence ID" value="NZ_JACIEH010000003.1"/>
</dbReference>
<evidence type="ECO:0000256" key="12">
    <source>
        <dbReference type="ARBA" id="ARBA00022833"/>
    </source>
</evidence>
<dbReference type="GO" id="GO:0003908">
    <property type="term" value="F:methylated-DNA-[protein]-cysteine S-methyltransferase activity"/>
    <property type="evidence" value="ECO:0007669"/>
    <property type="project" value="UniProtKB-EC"/>
</dbReference>
<dbReference type="GO" id="GO:0032259">
    <property type="term" value="P:methylation"/>
    <property type="evidence" value="ECO:0007669"/>
    <property type="project" value="UniProtKB-KW"/>
</dbReference>
<keyword evidence="12" id="KW-0862">Zinc</keyword>
<dbReference type="Gene3D" id="1.10.10.10">
    <property type="entry name" value="Winged helix-like DNA-binding domain superfamily/Winged helix DNA-binding domain"/>
    <property type="match status" value="1"/>
</dbReference>
<keyword evidence="7" id="KW-0597">Phosphoprotein</keyword>
<dbReference type="PROSITE" id="PS00374">
    <property type="entry name" value="MGMT"/>
    <property type="match status" value="1"/>
</dbReference>
<dbReference type="EMBL" id="JACIEH010000003">
    <property type="protein sequence ID" value="MBB4099709.1"/>
    <property type="molecule type" value="Genomic_DNA"/>
</dbReference>
<dbReference type="GO" id="GO:0003677">
    <property type="term" value="F:DNA binding"/>
    <property type="evidence" value="ECO:0007669"/>
    <property type="project" value="UniProtKB-KW"/>
</dbReference>
<evidence type="ECO:0000259" key="17">
    <source>
        <dbReference type="Pfam" id="PF02870"/>
    </source>
</evidence>
<dbReference type="Proteomes" id="UP000557392">
    <property type="component" value="Unassembled WGS sequence"/>
</dbReference>
<evidence type="ECO:0000256" key="13">
    <source>
        <dbReference type="ARBA" id="ARBA00023125"/>
    </source>
</evidence>
<dbReference type="InterPro" id="IPR036388">
    <property type="entry name" value="WH-like_DNA-bd_sf"/>
</dbReference>
<comment type="function">
    <text evidence="3">Involved in the cellular defense against the biological effects of O6-methylguanine (O6-MeG) and O4-methylthymine (O4-MeT) in DNA. Repairs the methylated nucleobase in DNA by stoichiometrically transferring the methyl group to a cysteine residue in the enzyme. This is a suicide reaction: the enzyme is irreversibly inactivated.</text>
</comment>
<dbReference type="NCBIfam" id="TIGR00589">
    <property type="entry name" value="ogt"/>
    <property type="match status" value="1"/>
</dbReference>
<evidence type="ECO:0000256" key="11">
    <source>
        <dbReference type="ARBA" id="ARBA00022763"/>
    </source>
</evidence>
<dbReference type="PANTHER" id="PTHR46460">
    <property type="entry name" value="METHYLATED-DNA--PROTEIN-CYSTEINE METHYLTRANSFERASE"/>
    <property type="match status" value="1"/>
</dbReference>
<evidence type="ECO:0000256" key="4">
    <source>
        <dbReference type="ARBA" id="ARBA00008711"/>
    </source>
</evidence>
<organism evidence="18 19">
    <name type="scientific">Sphingomonas kyeonggiensis</name>
    <dbReference type="NCBI Taxonomy" id="1268553"/>
    <lineage>
        <taxon>Bacteria</taxon>
        <taxon>Pseudomonadati</taxon>
        <taxon>Pseudomonadota</taxon>
        <taxon>Alphaproteobacteria</taxon>
        <taxon>Sphingomonadales</taxon>
        <taxon>Sphingomonadaceae</taxon>
        <taxon>Sphingomonas</taxon>
    </lineage>
</organism>
<comment type="similarity">
    <text evidence="4">Belongs to the MGMT family.</text>
</comment>
<evidence type="ECO:0000256" key="15">
    <source>
        <dbReference type="ARBA" id="ARBA00049348"/>
    </source>
</evidence>
<dbReference type="InterPro" id="IPR036217">
    <property type="entry name" value="MethylDNA_cys_MeTrfase_DNAb"/>
</dbReference>
<evidence type="ECO:0000256" key="6">
    <source>
        <dbReference type="ARBA" id="ARBA00015377"/>
    </source>
</evidence>
<dbReference type="CDD" id="cd06445">
    <property type="entry name" value="ATase"/>
    <property type="match status" value="1"/>
</dbReference>